<dbReference type="InterPro" id="IPR043472">
    <property type="entry name" value="Macro_dom-like"/>
</dbReference>
<feature type="domain" description="Cytosol aminopeptidase" evidence="15">
    <location>
        <begin position="205"/>
        <end position="517"/>
    </location>
</feature>
<dbReference type="Pfam" id="PF00883">
    <property type="entry name" value="Peptidase_M17"/>
    <property type="match status" value="1"/>
</dbReference>
<evidence type="ECO:0000256" key="4">
    <source>
        <dbReference type="ARBA" id="ARBA00022670"/>
    </source>
</evidence>
<evidence type="ECO:0000256" key="5">
    <source>
        <dbReference type="ARBA" id="ARBA00022801"/>
    </source>
</evidence>
<dbReference type="Gene3D" id="3.40.220.10">
    <property type="entry name" value="Leucine Aminopeptidase, subunit E, domain 1"/>
    <property type="match status" value="1"/>
</dbReference>
<dbReference type="InterPro" id="IPR011356">
    <property type="entry name" value="Leucine_aapep/pepB"/>
</dbReference>
<sequence>MPYTTRLPVACGLFGRNCQACHPFLQFKRTQVCVGHSQEKGIILGVYSDPEDVKGASFTQTAMDFDKESGGKMSHALHVAGTIPKLGEYRLLLETHPGFSVVAMAGLGPECVGYNEVEDMDEEKENIRIATSVGARGLQNIGIRSIMTESMGSAESAAEGTALGVWVFQEMKDVKRQIPIPGIGLYDSCDYTGWQIGLQKASAQNLARQLSEIPSNILTPIGFAQSSVDILAKAGVSVEVKVKAWAKIMDLNAFLAAGSGSCEPPVFVELSYYGCEPDTPPLVLIGKGVTFNSGGLCLKTCEEQKDMRGDKSGAAVVVGAMRAASALNLPMNIRGIIPLTENMPGPCAVKPGDVIRSKSGKTIVVEDTDFDGRLMLADAMTYAGIYNPKAIITIGTVAKNTIEGLGGGATAGFSNNESMIDQFRIAGIHTGDRVWRFPLWKHYNCKVLASPVADSGDNHIARAYGDPCAAAAFLREFLPPGVDWVHLDNYGTYHTDGTDIPYLRGPGMTGRPTRTLIEFLAQAACKYDEGAEDVVVEDKKVCPDNNHVTGVGA</sequence>
<evidence type="ECO:0000256" key="2">
    <source>
        <dbReference type="ARBA" id="ARBA00014190"/>
    </source>
</evidence>
<protein>
    <recommendedName>
        <fullName evidence="2">Cytosol aminopeptidase</fullName>
        <ecNumber evidence="7">3.4.13.23</ecNumber>
    </recommendedName>
    <alternativeName>
        <fullName evidence="10">Cysteinylglycine-S-conjugate dipeptidase</fullName>
    </alternativeName>
    <alternativeName>
        <fullName evidence="11">Leucine aminopeptidase 3</fullName>
    </alternativeName>
    <alternativeName>
        <fullName evidence="9">Proline aminopeptidase</fullName>
    </alternativeName>
    <alternativeName>
        <fullName evidence="8">Prolyl aminopeptidase</fullName>
    </alternativeName>
</protein>
<reference evidence="17" key="1">
    <citation type="journal article" date="2021" name="Mol. Ecol. Resour.">
        <title>Apolygus lucorum genome provides insights into omnivorousness and mesophyll feeding.</title>
        <authorList>
            <person name="Liu Y."/>
            <person name="Liu H."/>
            <person name="Wang H."/>
            <person name="Huang T."/>
            <person name="Liu B."/>
            <person name="Yang B."/>
            <person name="Yin L."/>
            <person name="Li B."/>
            <person name="Zhang Y."/>
            <person name="Zhang S."/>
            <person name="Jiang F."/>
            <person name="Zhang X."/>
            <person name="Ren Y."/>
            <person name="Wang B."/>
            <person name="Wang S."/>
            <person name="Lu Y."/>
            <person name="Wu K."/>
            <person name="Fan W."/>
            <person name="Wang G."/>
        </authorList>
    </citation>
    <scope>NUCLEOTIDE SEQUENCE</scope>
    <source>
        <strain evidence="17">12Hb</strain>
    </source>
</reference>
<evidence type="ECO:0000256" key="6">
    <source>
        <dbReference type="ARBA" id="ARBA00023511"/>
    </source>
</evidence>
<evidence type="ECO:0000259" key="15">
    <source>
        <dbReference type="Pfam" id="PF00883"/>
    </source>
</evidence>
<evidence type="ECO:0000256" key="12">
    <source>
        <dbReference type="ARBA" id="ARBA00045966"/>
    </source>
</evidence>
<feature type="domain" description="Peptidase M17 leucyl aminopeptidase N-terminal" evidence="16">
    <location>
        <begin position="43"/>
        <end position="173"/>
    </location>
</feature>
<comment type="function">
    <text evidence="12">Cytosolic metallopeptidase that catalyzes the removal of unsubstituted N-terminal hydrophobic amino acids from various peptides. The presence of Zn(2+) ions is essential for the peptidase activity, and the association with other cofactors can modulate the substrate spectificity of the enzyme. For instance, in the presence of Mn(2+), it displays a specific Cys-Gly hydrolyzing activity of Cys-Gly-S-conjugates. Involved in the metabolism of glutathione and in the degradation of glutathione S-conjugates, which may play a role in the control of the cell redox status.</text>
</comment>
<dbReference type="PANTHER" id="PTHR11963:SF25">
    <property type="entry name" value="CYTOSOL AMINOPEPTIDASE"/>
    <property type="match status" value="1"/>
</dbReference>
<evidence type="ECO:0000256" key="10">
    <source>
        <dbReference type="ARBA" id="ARBA00030997"/>
    </source>
</evidence>
<dbReference type="PANTHER" id="PTHR11963">
    <property type="entry name" value="LEUCINE AMINOPEPTIDASE-RELATED"/>
    <property type="match status" value="1"/>
</dbReference>
<gene>
    <name evidence="17" type="ORF">GE061_004877</name>
</gene>
<accession>A0A8S9X312</accession>
<dbReference type="SUPFAM" id="SSF52949">
    <property type="entry name" value="Macro domain-like"/>
    <property type="match status" value="1"/>
</dbReference>
<dbReference type="SUPFAM" id="SSF53187">
    <property type="entry name" value="Zn-dependent exopeptidases"/>
    <property type="match status" value="1"/>
</dbReference>
<comment type="caution">
    <text evidence="17">The sequence shown here is derived from an EMBL/GenBank/DDBJ whole genome shotgun (WGS) entry which is preliminary data.</text>
</comment>
<proteinExistence type="inferred from homology"/>
<evidence type="ECO:0000313" key="18">
    <source>
        <dbReference type="Proteomes" id="UP000466442"/>
    </source>
</evidence>
<evidence type="ECO:0000259" key="16">
    <source>
        <dbReference type="Pfam" id="PF02789"/>
    </source>
</evidence>
<evidence type="ECO:0000256" key="7">
    <source>
        <dbReference type="ARBA" id="ARBA00023625"/>
    </source>
</evidence>
<dbReference type="Gene3D" id="3.40.630.10">
    <property type="entry name" value="Zn peptidases"/>
    <property type="match status" value="1"/>
</dbReference>
<dbReference type="EMBL" id="WIXP02000012">
    <property type="protein sequence ID" value="KAF6202476.1"/>
    <property type="molecule type" value="Genomic_DNA"/>
</dbReference>
<dbReference type="OrthoDB" id="412814at2759"/>
<dbReference type="Proteomes" id="UP000466442">
    <property type="component" value="Linkage Group LG12"/>
</dbReference>
<dbReference type="InterPro" id="IPR000819">
    <property type="entry name" value="Peptidase_M17_C"/>
</dbReference>
<evidence type="ECO:0000256" key="3">
    <source>
        <dbReference type="ARBA" id="ARBA00022438"/>
    </source>
</evidence>
<evidence type="ECO:0000256" key="9">
    <source>
        <dbReference type="ARBA" id="ARBA00030930"/>
    </source>
</evidence>
<evidence type="ECO:0000256" key="1">
    <source>
        <dbReference type="ARBA" id="ARBA00009528"/>
    </source>
</evidence>
<keyword evidence="3" id="KW-0031">Aminopeptidase</keyword>
<dbReference type="GO" id="GO:0070006">
    <property type="term" value="F:metalloaminopeptidase activity"/>
    <property type="evidence" value="ECO:0007669"/>
    <property type="project" value="InterPro"/>
</dbReference>
<organism evidence="17 18">
    <name type="scientific">Apolygus lucorum</name>
    <name type="common">Small green plant bug</name>
    <name type="synonym">Lygocoris lucorum</name>
    <dbReference type="NCBI Taxonomy" id="248454"/>
    <lineage>
        <taxon>Eukaryota</taxon>
        <taxon>Metazoa</taxon>
        <taxon>Ecdysozoa</taxon>
        <taxon>Arthropoda</taxon>
        <taxon>Hexapoda</taxon>
        <taxon>Insecta</taxon>
        <taxon>Pterygota</taxon>
        <taxon>Neoptera</taxon>
        <taxon>Paraneoptera</taxon>
        <taxon>Hemiptera</taxon>
        <taxon>Heteroptera</taxon>
        <taxon>Panheteroptera</taxon>
        <taxon>Cimicomorpha</taxon>
        <taxon>Miridae</taxon>
        <taxon>Mirini</taxon>
        <taxon>Apolygus</taxon>
    </lineage>
</organism>
<comment type="similarity">
    <text evidence="1">Belongs to the peptidase M17 family.</text>
</comment>
<keyword evidence="5" id="KW-0378">Hydrolase</keyword>
<keyword evidence="4" id="KW-0645">Protease</keyword>
<evidence type="ECO:0000256" key="11">
    <source>
        <dbReference type="ARBA" id="ARBA00031564"/>
    </source>
</evidence>
<dbReference type="GO" id="GO:0030145">
    <property type="term" value="F:manganese ion binding"/>
    <property type="evidence" value="ECO:0007669"/>
    <property type="project" value="InterPro"/>
</dbReference>
<evidence type="ECO:0000256" key="14">
    <source>
        <dbReference type="ARBA" id="ARBA00049107"/>
    </source>
</evidence>
<dbReference type="InterPro" id="IPR008283">
    <property type="entry name" value="Peptidase_M17_N"/>
</dbReference>
<dbReference type="EC" id="3.4.13.23" evidence="7"/>
<dbReference type="GO" id="GO:0005737">
    <property type="term" value="C:cytoplasm"/>
    <property type="evidence" value="ECO:0007669"/>
    <property type="project" value="InterPro"/>
</dbReference>
<dbReference type="AlphaFoldDB" id="A0A8S9X312"/>
<dbReference type="PRINTS" id="PR00481">
    <property type="entry name" value="LAMNOPPTDASE"/>
</dbReference>
<keyword evidence="18" id="KW-1185">Reference proteome</keyword>
<dbReference type="Pfam" id="PF02789">
    <property type="entry name" value="Peptidase_M17_N"/>
    <property type="match status" value="1"/>
</dbReference>
<dbReference type="GO" id="GO:0006508">
    <property type="term" value="P:proteolysis"/>
    <property type="evidence" value="ECO:0007669"/>
    <property type="project" value="UniProtKB-KW"/>
</dbReference>
<evidence type="ECO:0000313" key="17">
    <source>
        <dbReference type="EMBL" id="KAF6202476.1"/>
    </source>
</evidence>
<name>A0A8S9X312_APOLU</name>
<comment type="catalytic activity">
    <reaction evidence="13">
        <text>S-benzyl-L-cysteinylglycine + H2O = S-benzyl-L-cysteine + glycine</text>
        <dbReference type="Rhea" id="RHEA:62568"/>
        <dbReference type="ChEBI" id="CHEBI:15377"/>
        <dbReference type="ChEBI" id="CHEBI:57305"/>
        <dbReference type="ChEBI" id="CHEBI:145802"/>
        <dbReference type="ChEBI" id="CHEBI:145803"/>
    </reaction>
    <physiologicalReaction direction="left-to-right" evidence="13">
        <dbReference type="Rhea" id="RHEA:62569"/>
    </physiologicalReaction>
</comment>
<evidence type="ECO:0000256" key="8">
    <source>
        <dbReference type="ARBA" id="ARBA00029605"/>
    </source>
</evidence>
<comment type="catalytic activity">
    <reaction evidence="6">
        <text>an S-substituted L-cysteinylglycine + H2O = an S-substituted L-cysteine + glycine</text>
        <dbReference type="Rhea" id="RHEA:60444"/>
        <dbReference type="ChEBI" id="CHEBI:15377"/>
        <dbReference type="ChEBI" id="CHEBI:57305"/>
        <dbReference type="ChEBI" id="CHEBI:58717"/>
        <dbReference type="ChEBI" id="CHEBI:143103"/>
        <dbReference type="EC" id="3.4.13.23"/>
    </reaction>
    <physiologicalReaction direction="left-to-right" evidence="6">
        <dbReference type="Rhea" id="RHEA:60445"/>
    </physiologicalReaction>
</comment>
<comment type="catalytic activity">
    <reaction evidence="14">
        <text>L-cysteinylglycine + H2O = L-cysteine + glycine</text>
        <dbReference type="Rhea" id="RHEA:28783"/>
        <dbReference type="ChEBI" id="CHEBI:15377"/>
        <dbReference type="ChEBI" id="CHEBI:35235"/>
        <dbReference type="ChEBI" id="CHEBI:57305"/>
        <dbReference type="ChEBI" id="CHEBI:61694"/>
    </reaction>
    <physiologicalReaction direction="left-to-right" evidence="14">
        <dbReference type="Rhea" id="RHEA:28784"/>
    </physiologicalReaction>
</comment>
<evidence type="ECO:0000256" key="13">
    <source>
        <dbReference type="ARBA" id="ARBA00047881"/>
    </source>
</evidence>